<dbReference type="Proteomes" id="UP000005297">
    <property type="component" value="Unassembled WGS sequence"/>
</dbReference>
<dbReference type="EMBL" id="AATS01000003">
    <property type="protein sequence ID" value="EAU55427.1"/>
    <property type="molecule type" value="Genomic_DNA"/>
</dbReference>
<keyword evidence="4" id="KW-0862">Zinc</keyword>
<dbReference type="Pfam" id="PF20582">
    <property type="entry name" value="UPF0758_N"/>
    <property type="match status" value="1"/>
</dbReference>
<dbReference type="SUPFAM" id="SSF47781">
    <property type="entry name" value="RuvA domain 2-like"/>
    <property type="match status" value="1"/>
</dbReference>
<sequence length="261" mass="29680">MAVVNHVHGPMSTDLKPDAATNDVLFDAETCFRLHELMDASIKGHRQRLRQRFSQRGFDGFHDYEVLELLLTYAIARTDVKPLAKSLLTRFGTLAGVFDAPLAELKEVHGIGEGGALFLTLIRQVEVRYLASDLPGRQLLYRPERVRAYLRLLVQGRGMECFGAMFTDQQHRLLTTQILFEGTVDRTAVYPRNLMKRALELDARGMILFHNHPGGTPHASNEDIELTRRMAEACAPLELKILDHFLIADKEVLSFREHGWF</sequence>
<dbReference type="CDD" id="cd08071">
    <property type="entry name" value="MPN_DUF2466"/>
    <property type="match status" value="1"/>
</dbReference>
<dbReference type="PROSITE" id="PS50249">
    <property type="entry name" value="MPN"/>
    <property type="match status" value="1"/>
</dbReference>
<dbReference type="FunCoup" id="Q0F0W4">
    <property type="interactions" value="207"/>
</dbReference>
<dbReference type="HOGENOM" id="CLU_073529_0_0_0"/>
<dbReference type="AlphaFoldDB" id="Q0F0W4"/>
<name>Q0F0W4_9PROT</name>
<dbReference type="Pfam" id="PF04002">
    <property type="entry name" value="RadC"/>
    <property type="match status" value="1"/>
</dbReference>
<evidence type="ECO:0000256" key="6">
    <source>
        <dbReference type="RuleBase" id="RU003797"/>
    </source>
</evidence>
<keyword evidence="2" id="KW-0479">Metal-binding</keyword>
<organism evidence="8 9">
    <name type="scientific">Mariprofundus ferrooxydans PV-1</name>
    <dbReference type="NCBI Taxonomy" id="314345"/>
    <lineage>
        <taxon>Bacteria</taxon>
        <taxon>Pseudomonadati</taxon>
        <taxon>Pseudomonadota</taxon>
        <taxon>Candidatius Mariprofundia</taxon>
        <taxon>Mariprofundales</taxon>
        <taxon>Mariprofundaceae</taxon>
        <taxon>Mariprofundus</taxon>
    </lineage>
</organism>
<dbReference type="InParanoid" id="Q0F0W4"/>
<keyword evidence="1" id="KW-0645">Protease</keyword>
<dbReference type="InterPro" id="IPR001405">
    <property type="entry name" value="UPF0758"/>
</dbReference>
<dbReference type="Gene3D" id="1.10.150.20">
    <property type="entry name" value="5' to 3' exonuclease, C-terminal subdomain"/>
    <property type="match status" value="1"/>
</dbReference>
<evidence type="ECO:0000313" key="9">
    <source>
        <dbReference type="Proteomes" id="UP000005297"/>
    </source>
</evidence>
<dbReference type="Gene3D" id="3.40.140.10">
    <property type="entry name" value="Cytidine Deaminase, domain 2"/>
    <property type="match status" value="1"/>
</dbReference>
<dbReference type="OrthoDB" id="9804482at2"/>
<dbReference type="PANTHER" id="PTHR30471">
    <property type="entry name" value="DNA REPAIR PROTEIN RADC"/>
    <property type="match status" value="1"/>
</dbReference>
<protein>
    <submittedName>
        <fullName evidence="8">DNA repair protein RadC</fullName>
    </submittedName>
</protein>
<feature type="domain" description="MPN" evidence="7">
    <location>
        <begin position="139"/>
        <end position="261"/>
    </location>
</feature>
<dbReference type="PANTHER" id="PTHR30471:SF3">
    <property type="entry name" value="UPF0758 PROTEIN YEES-RELATED"/>
    <property type="match status" value="1"/>
</dbReference>
<dbReference type="InterPro" id="IPR025657">
    <property type="entry name" value="RadC_JAB"/>
</dbReference>
<evidence type="ECO:0000256" key="3">
    <source>
        <dbReference type="ARBA" id="ARBA00022801"/>
    </source>
</evidence>
<dbReference type="STRING" id="314344.AL013_06720"/>
<gene>
    <name evidence="8" type="ORF">SPV1_11861</name>
</gene>
<dbReference type="RefSeq" id="WP_009849890.1">
    <property type="nucleotide sequence ID" value="NZ_DS022294.1"/>
</dbReference>
<proteinExistence type="inferred from homology"/>
<evidence type="ECO:0000313" key="8">
    <source>
        <dbReference type="EMBL" id="EAU55427.1"/>
    </source>
</evidence>
<reference evidence="8 9" key="1">
    <citation type="submission" date="2006-09" db="EMBL/GenBank/DDBJ databases">
        <authorList>
            <person name="Emerson D."/>
            <person name="Ferriera S."/>
            <person name="Johnson J."/>
            <person name="Kravitz S."/>
            <person name="Halpern A."/>
            <person name="Remington K."/>
            <person name="Beeson K."/>
            <person name="Tran B."/>
            <person name="Rogers Y.-H."/>
            <person name="Friedman R."/>
            <person name="Venter J.C."/>
        </authorList>
    </citation>
    <scope>NUCLEOTIDE SEQUENCE [LARGE SCALE GENOMIC DNA]</scope>
    <source>
        <strain evidence="8 9">PV-1</strain>
    </source>
</reference>
<keyword evidence="9" id="KW-1185">Reference proteome</keyword>
<comment type="similarity">
    <text evidence="6">Belongs to the UPF0758 family.</text>
</comment>
<dbReference type="NCBIfam" id="NF000642">
    <property type="entry name" value="PRK00024.1"/>
    <property type="match status" value="1"/>
</dbReference>
<keyword evidence="5" id="KW-0482">Metalloprotease</keyword>
<dbReference type="InterPro" id="IPR046778">
    <property type="entry name" value="UPF0758_N"/>
</dbReference>
<accession>Q0F0W4</accession>
<evidence type="ECO:0000259" key="7">
    <source>
        <dbReference type="PROSITE" id="PS50249"/>
    </source>
</evidence>
<dbReference type="eggNOG" id="COG2003">
    <property type="taxonomic scope" value="Bacteria"/>
</dbReference>
<dbReference type="InterPro" id="IPR037518">
    <property type="entry name" value="MPN"/>
</dbReference>
<evidence type="ECO:0000256" key="5">
    <source>
        <dbReference type="ARBA" id="ARBA00023049"/>
    </source>
</evidence>
<dbReference type="GO" id="GO:0008237">
    <property type="term" value="F:metallopeptidase activity"/>
    <property type="evidence" value="ECO:0007669"/>
    <property type="project" value="UniProtKB-KW"/>
</dbReference>
<evidence type="ECO:0000256" key="4">
    <source>
        <dbReference type="ARBA" id="ARBA00022833"/>
    </source>
</evidence>
<keyword evidence="3" id="KW-0378">Hydrolase</keyword>
<comment type="caution">
    <text evidence="8">The sequence shown here is derived from an EMBL/GenBank/DDBJ whole genome shotgun (WGS) entry which is preliminary data.</text>
</comment>
<evidence type="ECO:0000256" key="1">
    <source>
        <dbReference type="ARBA" id="ARBA00022670"/>
    </source>
</evidence>
<dbReference type="NCBIfam" id="TIGR00608">
    <property type="entry name" value="radc"/>
    <property type="match status" value="1"/>
</dbReference>
<dbReference type="InterPro" id="IPR010994">
    <property type="entry name" value="RuvA_2-like"/>
</dbReference>
<evidence type="ECO:0000256" key="2">
    <source>
        <dbReference type="ARBA" id="ARBA00022723"/>
    </source>
</evidence>
<dbReference type="GO" id="GO:0006508">
    <property type="term" value="P:proteolysis"/>
    <property type="evidence" value="ECO:0007669"/>
    <property type="project" value="UniProtKB-KW"/>
</dbReference>
<dbReference type="GO" id="GO:0046872">
    <property type="term" value="F:metal ion binding"/>
    <property type="evidence" value="ECO:0007669"/>
    <property type="project" value="UniProtKB-KW"/>
</dbReference>